<accession>A0AAW7X4N8</accession>
<gene>
    <name evidence="3 4" type="primary">cheD</name>
    <name evidence="4" type="ORF">Q4521_03490</name>
</gene>
<evidence type="ECO:0000313" key="4">
    <source>
        <dbReference type="EMBL" id="MDO6421527.1"/>
    </source>
</evidence>
<dbReference type="Proteomes" id="UP001169760">
    <property type="component" value="Unassembled WGS sequence"/>
</dbReference>
<evidence type="ECO:0000256" key="1">
    <source>
        <dbReference type="ARBA" id="ARBA00022500"/>
    </source>
</evidence>
<dbReference type="InterPro" id="IPR038592">
    <property type="entry name" value="CheD-like_sf"/>
</dbReference>
<dbReference type="InterPro" id="IPR005659">
    <property type="entry name" value="Chemorcpt_Glu_NH3ase_CheD"/>
</dbReference>
<dbReference type="GO" id="GO:0006935">
    <property type="term" value="P:chemotaxis"/>
    <property type="evidence" value="ECO:0007669"/>
    <property type="project" value="UniProtKB-UniRule"/>
</dbReference>
<evidence type="ECO:0000256" key="2">
    <source>
        <dbReference type="ARBA" id="ARBA00022801"/>
    </source>
</evidence>
<name>A0AAW7X4N8_9GAMM</name>
<dbReference type="RefSeq" id="WP_252738421.1">
    <property type="nucleotide sequence ID" value="NZ_CP123764.1"/>
</dbReference>
<dbReference type="Gene3D" id="3.30.1330.200">
    <property type="match status" value="1"/>
</dbReference>
<dbReference type="EMBL" id="JAUOPB010000002">
    <property type="protein sequence ID" value="MDO6421527.1"/>
    <property type="molecule type" value="Genomic_DNA"/>
</dbReference>
<protein>
    <recommendedName>
        <fullName evidence="3">Probable chemoreceptor glutamine deamidase CheD</fullName>
        <ecNumber evidence="3">3.5.1.44</ecNumber>
    </recommendedName>
</protein>
<comment type="function">
    <text evidence="3">Probably deamidates glutamine residues to glutamate on methyl-accepting chemotaxis receptors (MCPs), playing an important role in chemotaxis.</text>
</comment>
<dbReference type="Pfam" id="PF03975">
    <property type="entry name" value="CheD"/>
    <property type="match status" value="1"/>
</dbReference>
<keyword evidence="2 3" id="KW-0378">Hydrolase</keyword>
<comment type="similarity">
    <text evidence="3">Belongs to the CheD family.</text>
</comment>
<reference evidence="4" key="1">
    <citation type="submission" date="2023-07" db="EMBL/GenBank/DDBJ databases">
        <title>Genome content predicts the carbon catabolic preferences of heterotrophic bacteria.</title>
        <authorList>
            <person name="Gralka M."/>
        </authorList>
    </citation>
    <scope>NUCLEOTIDE SEQUENCE</scope>
    <source>
        <strain evidence="4">I3M17_2</strain>
    </source>
</reference>
<comment type="catalytic activity">
    <reaction evidence="3">
        <text>L-glutaminyl-[protein] + H2O = L-glutamyl-[protein] + NH4(+)</text>
        <dbReference type="Rhea" id="RHEA:16441"/>
        <dbReference type="Rhea" id="RHEA-COMP:10207"/>
        <dbReference type="Rhea" id="RHEA-COMP:10208"/>
        <dbReference type="ChEBI" id="CHEBI:15377"/>
        <dbReference type="ChEBI" id="CHEBI:28938"/>
        <dbReference type="ChEBI" id="CHEBI:29973"/>
        <dbReference type="ChEBI" id="CHEBI:30011"/>
        <dbReference type="EC" id="3.5.1.44"/>
    </reaction>
</comment>
<dbReference type="GO" id="GO:0050568">
    <property type="term" value="F:protein-glutamine glutaminase activity"/>
    <property type="evidence" value="ECO:0007669"/>
    <property type="project" value="UniProtKB-UniRule"/>
</dbReference>
<keyword evidence="1 3" id="KW-0145">Chemotaxis</keyword>
<sequence>MKPALPGFTNVYRYWDARFAKVAVKLQPGECYVTKNDEMLVTVLGSCIAACIRDPVAGVGGMNHFMLPEQAVGHEITRSSLNNPELCYGNWAMEHLINSIIKCGGMRNRLEIKLFGGGRVLANMVRMDIGQRNIEFVESFLANDELPVIAKDLGGNYPRKILYFAATGQAKMKKMGIASDANLVKQEKAYLDSLATKPSAGDVELF</sequence>
<dbReference type="PANTHER" id="PTHR35147">
    <property type="entry name" value="CHEMORECEPTOR GLUTAMINE DEAMIDASE CHED-RELATED"/>
    <property type="match status" value="1"/>
</dbReference>
<dbReference type="PANTHER" id="PTHR35147:SF2">
    <property type="entry name" value="CHEMORECEPTOR GLUTAMINE DEAMIDASE CHED-RELATED"/>
    <property type="match status" value="1"/>
</dbReference>
<dbReference type="HAMAP" id="MF_01440">
    <property type="entry name" value="CheD"/>
    <property type="match status" value="1"/>
</dbReference>
<dbReference type="NCBIfam" id="NF010013">
    <property type="entry name" value="PRK13487.1"/>
    <property type="match status" value="1"/>
</dbReference>
<dbReference type="InterPro" id="IPR011324">
    <property type="entry name" value="Cytotoxic_necrot_fac-like_cat"/>
</dbReference>
<dbReference type="EC" id="3.5.1.44" evidence="3"/>
<dbReference type="SUPFAM" id="SSF64438">
    <property type="entry name" value="CNF1/YfiH-like putative cysteine hydrolases"/>
    <property type="match status" value="1"/>
</dbReference>
<proteinExistence type="inferred from homology"/>
<organism evidence="4 5">
    <name type="scientific">Saccharophagus degradans</name>
    <dbReference type="NCBI Taxonomy" id="86304"/>
    <lineage>
        <taxon>Bacteria</taxon>
        <taxon>Pseudomonadati</taxon>
        <taxon>Pseudomonadota</taxon>
        <taxon>Gammaproteobacteria</taxon>
        <taxon>Cellvibrionales</taxon>
        <taxon>Cellvibrionaceae</taxon>
        <taxon>Saccharophagus</taxon>
    </lineage>
</organism>
<evidence type="ECO:0000256" key="3">
    <source>
        <dbReference type="HAMAP-Rule" id="MF_01440"/>
    </source>
</evidence>
<dbReference type="CDD" id="cd16352">
    <property type="entry name" value="CheD"/>
    <property type="match status" value="1"/>
</dbReference>
<comment type="caution">
    <text evidence="4">The sequence shown here is derived from an EMBL/GenBank/DDBJ whole genome shotgun (WGS) entry which is preliminary data.</text>
</comment>
<evidence type="ECO:0000313" key="5">
    <source>
        <dbReference type="Proteomes" id="UP001169760"/>
    </source>
</evidence>
<dbReference type="AlphaFoldDB" id="A0AAW7X4N8"/>